<evidence type="ECO:0000313" key="1">
    <source>
        <dbReference type="EMBL" id="MFC6379716.1"/>
    </source>
</evidence>
<comment type="caution">
    <text evidence="1">The sequence shown here is derived from an EMBL/GenBank/DDBJ whole genome shotgun (WGS) entry which is preliminary data.</text>
</comment>
<keyword evidence="2" id="KW-1185">Reference proteome</keyword>
<protein>
    <submittedName>
        <fullName evidence="1">Uncharacterized protein</fullName>
    </submittedName>
</protein>
<reference evidence="2" key="1">
    <citation type="journal article" date="2019" name="Int. J. Syst. Evol. Microbiol.">
        <title>The Global Catalogue of Microorganisms (GCM) 10K type strain sequencing project: providing services to taxonomists for standard genome sequencing and annotation.</title>
        <authorList>
            <consortium name="The Broad Institute Genomics Platform"/>
            <consortium name="The Broad Institute Genome Sequencing Center for Infectious Disease"/>
            <person name="Wu L."/>
            <person name="Ma J."/>
        </authorList>
    </citation>
    <scope>NUCLEOTIDE SEQUENCE [LARGE SCALE GENOMIC DNA]</scope>
    <source>
        <strain evidence="2">CGMCC 1.18518</strain>
    </source>
</reference>
<organism evidence="1 2">
    <name type="scientific">Tatumella terrea</name>
    <dbReference type="NCBI Taxonomy" id="419007"/>
    <lineage>
        <taxon>Bacteria</taxon>
        <taxon>Pseudomonadati</taxon>
        <taxon>Pseudomonadota</taxon>
        <taxon>Gammaproteobacteria</taxon>
        <taxon>Enterobacterales</taxon>
        <taxon>Erwiniaceae</taxon>
        <taxon>Tatumella</taxon>
    </lineage>
</organism>
<name>A0ABW1W0Z4_9GAMM</name>
<sequence>MTIQLIDAARQIEQAQSVLSMWLEFTRDTEEANKVAAILTLLHGIPAVMDKADGDLLRLEQPHLEGRNS</sequence>
<proteinExistence type="predicted"/>
<dbReference type="EMBL" id="JBHSUB010000023">
    <property type="protein sequence ID" value="MFC6379716.1"/>
    <property type="molecule type" value="Genomic_DNA"/>
</dbReference>
<evidence type="ECO:0000313" key="2">
    <source>
        <dbReference type="Proteomes" id="UP001596230"/>
    </source>
</evidence>
<gene>
    <name evidence="1" type="ORF">ACFP9W_16820</name>
</gene>
<dbReference type="Proteomes" id="UP001596230">
    <property type="component" value="Unassembled WGS sequence"/>
</dbReference>
<dbReference type="RefSeq" id="WP_385955082.1">
    <property type="nucleotide sequence ID" value="NZ_JBHSUB010000023.1"/>
</dbReference>
<accession>A0ABW1W0Z4</accession>